<dbReference type="EMBL" id="CP015756">
    <property type="protein sequence ID" value="APC40938.1"/>
    <property type="molecule type" value="Genomic_DNA"/>
</dbReference>
<dbReference type="InterPro" id="IPR011335">
    <property type="entry name" value="Restrct_endonuc-II-like"/>
</dbReference>
<reference evidence="4" key="1">
    <citation type="journal article" date="2016" name="Front. Microbiol.">
        <title>Complete Genome Sequence of Clostridium estertheticum DSM 8809, a Microbe Identified in Spoiled Vacuum Packed Beef.</title>
        <authorList>
            <person name="Yu Z."/>
            <person name="Gunn L."/>
            <person name="Brennan E."/>
            <person name="Reid R."/>
            <person name="Wall P.G."/>
            <person name="Gaora O.P."/>
            <person name="Hurley D."/>
            <person name="Bolton D."/>
            <person name="Fanning S."/>
        </authorList>
    </citation>
    <scope>NUCLEOTIDE SEQUENCE [LARGE SCALE GENOMIC DNA]</scope>
    <source>
        <strain evidence="4">DSM 8809</strain>
    </source>
</reference>
<evidence type="ECO:0000313" key="4">
    <source>
        <dbReference type="Proteomes" id="UP000182569"/>
    </source>
</evidence>
<dbReference type="Pfam" id="PF02021">
    <property type="entry name" value="UPF0102"/>
    <property type="match status" value="1"/>
</dbReference>
<comment type="similarity">
    <text evidence="1 2">Belongs to the UPF0102 family.</text>
</comment>
<dbReference type="CDD" id="cd20736">
    <property type="entry name" value="PoNe_Nuclease"/>
    <property type="match status" value="1"/>
</dbReference>
<protein>
    <recommendedName>
        <fullName evidence="2">UPF0102 protein A7L45_13090</fullName>
    </recommendedName>
</protein>
<dbReference type="HAMAP" id="MF_00048">
    <property type="entry name" value="UPF0102"/>
    <property type="match status" value="1"/>
</dbReference>
<dbReference type="OrthoDB" id="9802516at2"/>
<dbReference type="AlphaFoldDB" id="A0A1J0GHT9"/>
<proteinExistence type="inferred from homology"/>
<evidence type="ECO:0000256" key="2">
    <source>
        <dbReference type="HAMAP-Rule" id="MF_00048"/>
    </source>
</evidence>
<dbReference type="KEGG" id="ceu:A7L45_13090"/>
<dbReference type="PANTHER" id="PTHR34039:SF1">
    <property type="entry name" value="UPF0102 PROTEIN YRAN"/>
    <property type="match status" value="1"/>
</dbReference>
<dbReference type="GO" id="GO:0003676">
    <property type="term" value="F:nucleic acid binding"/>
    <property type="evidence" value="ECO:0007669"/>
    <property type="project" value="InterPro"/>
</dbReference>
<dbReference type="NCBIfam" id="NF009154">
    <property type="entry name" value="PRK12497.3-3"/>
    <property type="match status" value="1"/>
</dbReference>
<keyword evidence="4" id="KW-1185">Reference proteome</keyword>
<dbReference type="NCBIfam" id="NF009150">
    <property type="entry name" value="PRK12497.1-3"/>
    <property type="match status" value="1"/>
</dbReference>
<dbReference type="SUPFAM" id="SSF52980">
    <property type="entry name" value="Restriction endonuclease-like"/>
    <property type="match status" value="1"/>
</dbReference>
<gene>
    <name evidence="3" type="ORF">A7L45_13090</name>
</gene>
<dbReference type="RefSeq" id="WP_071613231.1">
    <property type="nucleotide sequence ID" value="NZ_CP015756.1"/>
</dbReference>
<evidence type="ECO:0000313" key="3">
    <source>
        <dbReference type="EMBL" id="APC40938.1"/>
    </source>
</evidence>
<dbReference type="InterPro" id="IPR011856">
    <property type="entry name" value="tRNA_endonuc-like_dom_sf"/>
</dbReference>
<dbReference type="STRING" id="1552.A7L45_13090"/>
<dbReference type="Proteomes" id="UP000182569">
    <property type="component" value="Chromosome"/>
</dbReference>
<dbReference type="PANTHER" id="PTHR34039">
    <property type="entry name" value="UPF0102 PROTEIN YRAN"/>
    <property type="match status" value="1"/>
</dbReference>
<organism evidence="3 4">
    <name type="scientific">Clostridium estertheticum subsp. estertheticum</name>
    <dbReference type="NCBI Taxonomy" id="1552"/>
    <lineage>
        <taxon>Bacteria</taxon>
        <taxon>Bacillati</taxon>
        <taxon>Bacillota</taxon>
        <taxon>Clostridia</taxon>
        <taxon>Eubacteriales</taxon>
        <taxon>Clostridiaceae</taxon>
        <taxon>Clostridium</taxon>
    </lineage>
</organism>
<accession>A0A1J0GHT9</accession>
<evidence type="ECO:0000256" key="1">
    <source>
        <dbReference type="ARBA" id="ARBA00006738"/>
    </source>
</evidence>
<sequence length="122" mass="14174">MKTFNKDIGKFGEEIAETFLKNLGYKVIEKNFSCKCGEIDIIAIHKDYICFIEVKTRYGINFGIPAESVTLCKQHKIYKTAQVYILKKNIIDSNFRFDVIEVLLNNDNNDFLVNHIEDAFQL</sequence>
<dbReference type="Gene3D" id="3.40.1350.10">
    <property type="match status" value="1"/>
</dbReference>
<dbReference type="InterPro" id="IPR003509">
    <property type="entry name" value="UPF0102_YraN-like"/>
</dbReference>
<name>A0A1J0GHT9_9CLOT</name>
<dbReference type="NCBIfam" id="TIGR00252">
    <property type="entry name" value="YraN family protein"/>
    <property type="match status" value="1"/>
</dbReference>